<evidence type="ECO:0000256" key="8">
    <source>
        <dbReference type="ARBA" id="ARBA00023136"/>
    </source>
</evidence>
<sequence length="561" mass="62272">DSKGTKDLYSCIYISAAPPATRGPGLCHDDEFQCQSDGFCLPNTWECDGHPDCEDGSDEHNSCPPVTCRSNYFQCANKLCIPTSWLCDGDNDCLDMSDEQNCPTPPFSCPSGQWLCSTAQLCIDMDKVCNGQSDCPDGADESPICNQHDCILDNGGCSDICTQGPFGAQCSCPPGYQLLNDSKTCEDINECLIPGFCSQHCYNERGSFRCHCSDGYILEPDGRTCKAEGETFLTLGSSIVTVDFDRVTSRIYWADATQKRIWSAYQNGTDTQEVFSSGLMVPESIAVDWVGRNLYWTDSVMENIEVSTLDGRFRKVLLTKNVTSPRGLVLDPRNHTNLMFWSDWGQNPRIERAFMDGTVRDVIVSTKLYWPNGLALDYTTHRVYFADAYLKYIDYCDYDGGNRHQVMASDLVLQHPHGMTIFEDSIYWSERYTSKVMRTNKFHGGNITTLMTNVYQPMGIVMDHPIKQPAGTTNACSSNNGGCPHLCLPKPGNQKTCACTTGFQPSQDGTRCEQYESYAVVSTKKYIRGFHINSADHSEAMVPIGGCMLASYCSSLQCSTL</sequence>
<name>A0A3Q4BH12_MOLML</name>
<dbReference type="STRING" id="94237.ENSMMOP00000018760"/>
<proteinExistence type="predicted"/>
<evidence type="ECO:0000313" key="15">
    <source>
        <dbReference type="Ensembl" id="ENSMMOP00000018760.1"/>
    </source>
</evidence>
<keyword evidence="9 12" id="KW-1015">Disulfide bond</keyword>
<dbReference type="Pfam" id="PF00058">
    <property type="entry name" value="Ldl_recept_b"/>
    <property type="match status" value="4"/>
</dbReference>
<evidence type="ECO:0000313" key="16">
    <source>
        <dbReference type="Proteomes" id="UP000261620"/>
    </source>
</evidence>
<dbReference type="InterPro" id="IPR049883">
    <property type="entry name" value="NOTCH1_EGF-like"/>
</dbReference>
<dbReference type="GO" id="GO:0005509">
    <property type="term" value="F:calcium ion binding"/>
    <property type="evidence" value="ECO:0007669"/>
    <property type="project" value="InterPro"/>
</dbReference>
<accession>A0A3Q4BH12</accession>
<dbReference type="InterPro" id="IPR051221">
    <property type="entry name" value="LDLR-related"/>
</dbReference>
<keyword evidence="4" id="KW-0812">Transmembrane</keyword>
<evidence type="ECO:0000256" key="11">
    <source>
        <dbReference type="ARBA" id="ARBA00023180"/>
    </source>
</evidence>
<dbReference type="PROSITE" id="PS00010">
    <property type="entry name" value="ASX_HYDROXYL"/>
    <property type="match status" value="1"/>
</dbReference>
<dbReference type="GO" id="GO:0042562">
    <property type="term" value="F:hormone binding"/>
    <property type="evidence" value="ECO:0007669"/>
    <property type="project" value="TreeGrafter"/>
</dbReference>
<organism evidence="15 16">
    <name type="scientific">Mola mola</name>
    <name type="common">Ocean sunfish</name>
    <name type="synonym">Tetraodon mola</name>
    <dbReference type="NCBI Taxonomy" id="94237"/>
    <lineage>
        <taxon>Eukaryota</taxon>
        <taxon>Metazoa</taxon>
        <taxon>Chordata</taxon>
        <taxon>Craniata</taxon>
        <taxon>Vertebrata</taxon>
        <taxon>Euteleostomi</taxon>
        <taxon>Actinopterygii</taxon>
        <taxon>Neopterygii</taxon>
        <taxon>Teleostei</taxon>
        <taxon>Neoteleostei</taxon>
        <taxon>Acanthomorphata</taxon>
        <taxon>Eupercaria</taxon>
        <taxon>Tetraodontiformes</taxon>
        <taxon>Molidae</taxon>
        <taxon>Mola</taxon>
    </lineage>
</organism>
<evidence type="ECO:0000256" key="4">
    <source>
        <dbReference type="ARBA" id="ARBA00022692"/>
    </source>
</evidence>
<dbReference type="GO" id="GO:0043235">
    <property type="term" value="C:receptor complex"/>
    <property type="evidence" value="ECO:0007669"/>
    <property type="project" value="TreeGrafter"/>
</dbReference>
<dbReference type="Pfam" id="PF07645">
    <property type="entry name" value="EGF_CA"/>
    <property type="match status" value="1"/>
</dbReference>
<dbReference type="FunFam" id="2.10.25.10:FF:000037">
    <property type="entry name" value="Signal peptide, CUB domain and EGF-like domain-containing 2"/>
    <property type="match status" value="1"/>
</dbReference>
<dbReference type="SUPFAM" id="SSF57184">
    <property type="entry name" value="Growth factor receptor domain"/>
    <property type="match status" value="1"/>
</dbReference>
<feature type="repeat" description="LDL-receptor class B" evidence="13">
    <location>
        <begin position="249"/>
        <end position="291"/>
    </location>
</feature>
<evidence type="ECO:0000256" key="5">
    <source>
        <dbReference type="ARBA" id="ARBA00022729"/>
    </source>
</evidence>
<evidence type="ECO:0000256" key="10">
    <source>
        <dbReference type="ARBA" id="ARBA00023170"/>
    </source>
</evidence>
<comment type="caution">
    <text evidence="12">Lacks conserved residue(s) required for the propagation of feature annotation.</text>
</comment>
<dbReference type="PANTHER" id="PTHR22722">
    <property type="entry name" value="LOW-DENSITY LIPOPROTEIN RECEPTOR-RELATED PROTEIN 2-RELATED"/>
    <property type="match status" value="1"/>
</dbReference>
<dbReference type="GO" id="GO:0006898">
    <property type="term" value="P:receptor-mediated endocytosis"/>
    <property type="evidence" value="ECO:0007669"/>
    <property type="project" value="TreeGrafter"/>
</dbReference>
<feature type="domain" description="EGF-like" evidence="14">
    <location>
        <begin position="170"/>
        <end position="185"/>
    </location>
</feature>
<feature type="domain" description="EGF-like" evidence="14">
    <location>
        <begin position="210"/>
        <end position="225"/>
    </location>
</feature>
<dbReference type="InterPro" id="IPR000033">
    <property type="entry name" value="LDLR_classB_rpt"/>
</dbReference>
<dbReference type="SUPFAM" id="SSF57196">
    <property type="entry name" value="EGF/Laminin"/>
    <property type="match status" value="1"/>
</dbReference>
<evidence type="ECO:0000256" key="7">
    <source>
        <dbReference type="ARBA" id="ARBA00022989"/>
    </source>
</evidence>
<reference evidence="15" key="2">
    <citation type="submission" date="2025-09" db="UniProtKB">
        <authorList>
            <consortium name="Ensembl"/>
        </authorList>
    </citation>
    <scope>IDENTIFICATION</scope>
</reference>
<evidence type="ECO:0000259" key="14">
    <source>
        <dbReference type="PROSITE" id="PS01186"/>
    </source>
</evidence>
<evidence type="ECO:0000256" key="2">
    <source>
        <dbReference type="ARBA" id="ARBA00022536"/>
    </source>
</evidence>
<dbReference type="SUPFAM" id="SSF63825">
    <property type="entry name" value="YWTD domain"/>
    <property type="match status" value="1"/>
</dbReference>
<keyword evidence="7" id="KW-1133">Transmembrane helix</keyword>
<keyword evidence="2" id="KW-0245">EGF-like domain</keyword>
<keyword evidence="3" id="KW-0254">Endocytosis</keyword>
<dbReference type="InterPro" id="IPR023415">
    <property type="entry name" value="LDLR_class-A_CS"/>
</dbReference>
<dbReference type="FunFam" id="4.10.400.10:FF:000002">
    <property type="entry name" value="Low-density lipoprotein receptor-related protein 1"/>
    <property type="match status" value="1"/>
</dbReference>
<dbReference type="SMART" id="SM00135">
    <property type="entry name" value="LY"/>
    <property type="match status" value="5"/>
</dbReference>
<evidence type="ECO:0000256" key="9">
    <source>
        <dbReference type="ARBA" id="ARBA00023157"/>
    </source>
</evidence>
<dbReference type="AlphaFoldDB" id="A0A3Q4BH12"/>
<dbReference type="PANTHER" id="PTHR22722:SF11">
    <property type="entry name" value="LOW-DENSITY LIPOPROTEIN RECEPTOR-RELATED PROTEIN 2"/>
    <property type="match status" value="1"/>
</dbReference>
<protein>
    <recommendedName>
        <fullName evidence="14">EGF-like domain-containing protein</fullName>
    </recommendedName>
</protein>
<keyword evidence="10" id="KW-0675">Receptor</keyword>
<feature type="disulfide bond" evidence="12">
    <location>
        <begin position="87"/>
        <end position="102"/>
    </location>
</feature>
<comment type="subcellular location">
    <subcellularLocation>
        <location evidence="1">Membrane</location>
        <topology evidence="1">Single-pass membrane protein</topology>
    </subcellularLocation>
</comment>
<feature type="repeat" description="LDL-receptor class B" evidence="13">
    <location>
        <begin position="381"/>
        <end position="425"/>
    </location>
</feature>
<dbReference type="InterPro" id="IPR002172">
    <property type="entry name" value="LDrepeatLR_classA_rpt"/>
</dbReference>
<evidence type="ECO:0000256" key="12">
    <source>
        <dbReference type="PROSITE-ProRule" id="PRU00124"/>
    </source>
</evidence>
<dbReference type="CDD" id="cd00054">
    <property type="entry name" value="EGF_CA"/>
    <property type="match status" value="1"/>
</dbReference>
<dbReference type="InterPro" id="IPR001881">
    <property type="entry name" value="EGF-like_Ca-bd_dom"/>
</dbReference>
<keyword evidence="16" id="KW-1185">Reference proteome</keyword>
<dbReference type="Gene3D" id="2.120.10.30">
    <property type="entry name" value="TolB, C-terminal domain"/>
    <property type="match status" value="1"/>
</dbReference>
<dbReference type="PROSITE" id="PS51120">
    <property type="entry name" value="LDLRB"/>
    <property type="match status" value="4"/>
</dbReference>
<dbReference type="InterPro" id="IPR009030">
    <property type="entry name" value="Growth_fac_rcpt_cys_sf"/>
</dbReference>
<dbReference type="InterPro" id="IPR011042">
    <property type="entry name" value="6-blade_b-propeller_TolB-like"/>
</dbReference>
<dbReference type="Pfam" id="PF00057">
    <property type="entry name" value="Ldl_recept_a"/>
    <property type="match status" value="3"/>
</dbReference>
<dbReference type="SMART" id="SM00181">
    <property type="entry name" value="EGF"/>
    <property type="match status" value="3"/>
</dbReference>
<keyword evidence="11" id="KW-0325">Glycoprotein</keyword>
<dbReference type="InterPro" id="IPR000742">
    <property type="entry name" value="EGF"/>
</dbReference>
<dbReference type="CDD" id="cd00112">
    <property type="entry name" value="LDLa"/>
    <property type="match status" value="3"/>
</dbReference>
<keyword evidence="5" id="KW-0732">Signal</keyword>
<keyword evidence="6" id="KW-0677">Repeat</keyword>
<dbReference type="InterPro" id="IPR018097">
    <property type="entry name" value="EGF_Ca-bd_CS"/>
</dbReference>
<dbReference type="FunFam" id="2.120.10.30:FF:000035">
    <property type="entry name" value="Low-density lipoprotein receptor-related protein 2"/>
    <property type="match status" value="1"/>
</dbReference>
<feature type="disulfide bond" evidence="12">
    <location>
        <begin position="68"/>
        <end position="80"/>
    </location>
</feature>
<dbReference type="PROSITE" id="PS01209">
    <property type="entry name" value="LDLRA_1"/>
    <property type="match status" value="3"/>
</dbReference>
<feature type="repeat" description="LDL-receptor class B" evidence="13">
    <location>
        <begin position="292"/>
        <end position="334"/>
    </location>
</feature>
<evidence type="ECO:0000256" key="1">
    <source>
        <dbReference type="ARBA" id="ARBA00004167"/>
    </source>
</evidence>
<dbReference type="GO" id="GO:0016324">
    <property type="term" value="C:apical plasma membrane"/>
    <property type="evidence" value="ECO:0007669"/>
    <property type="project" value="TreeGrafter"/>
</dbReference>
<dbReference type="SMART" id="SM00192">
    <property type="entry name" value="LDLa"/>
    <property type="match status" value="3"/>
</dbReference>
<dbReference type="PROSITE" id="PS01186">
    <property type="entry name" value="EGF_2"/>
    <property type="match status" value="2"/>
</dbReference>
<dbReference type="Ensembl" id="ENSMMOT00000019062.1">
    <property type="protein sequence ID" value="ENSMMOP00000018760.1"/>
    <property type="gene ID" value="ENSMMOG00000014200.1"/>
</dbReference>
<keyword evidence="8" id="KW-0472">Membrane</keyword>
<dbReference type="Pfam" id="PF14670">
    <property type="entry name" value="FXa_inhibition"/>
    <property type="match status" value="2"/>
</dbReference>
<evidence type="ECO:0000256" key="3">
    <source>
        <dbReference type="ARBA" id="ARBA00022583"/>
    </source>
</evidence>
<dbReference type="InterPro" id="IPR000152">
    <property type="entry name" value="EGF-type_Asp/Asn_hydroxyl_site"/>
</dbReference>
<feature type="disulfide bond" evidence="12">
    <location>
        <begin position="75"/>
        <end position="93"/>
    </location>
</feature>
<dbReference type="PRINTS" id="PR00261">
    <property type="entry name" value="LDLRECEPTOR"/>
</dbReference>
<dbReference type="PROSITE" id="PS01187">
    <property type="entry name" value="EGF_CA"/>
    <property type="match status" value="1"/>
</dbReference>
<reference evidence="15" key="1">
    <citation type="submission" date="2025-08" db="UniProtKB">
        <authorList>
            <consortium name="Ensembl"/>
        </authorList>
    </citation>
    <scope>IDENTIFICATION</scope>
</reference>
<dbReference type="Proteomes" id="UP000261620">
    <property type="component" value="Unplaced"/>
</dbReference>
<dbReference type="SUPFAM" id="SSF57424">
    <property type="entry name" value="LDL receptor-like module"/>
    <property type="match status" value="2"/>
</dbReference>
<dbReference type="SMART" id="SM00179">
    <property type="entry name" value="EGF_CA"/>
    <property type="match status" value="2"/>
</dbReference>
<dbReference type="InterPro" id="IPR036055">
    <property type="entry name" value="LDL_receptor-like_sf"/>
</dbReference>
<dbReference type="FunFam" id="4.10.400.10:FF:000001">
    <property type="entry name" value="Low-density lipoprotein receptor-related protein 1"/>
    <property type="match status" value="1"/>
</dbReference>
<evidence type="ECO:0000256" key="6">
    <source>
        <dbReference type="ARBA" id="ARBA00022737"/>
    </source>
</evidence>
<dbReference type="OMA" id="VAWPLRC"/>
<dbReference type="FunFam" id="2.10.25.10:FF:000240">
    <property type="entry name" value="Vitamin K-dependent protein S"/>
    <property type="match status" value="1"/>
</dbReference>
<dbReference type="Gene3D" id="2.10.25.10">
    <property type="entry name" value="Laminin"/>
    <property type="match status" value="2"/>
</dbReference>
<dbReference type="PROSITE" id="PS50068">
    <property type="entry name" value="LDLRA_2"/>
    <property type="match status" value="3"/>
</dbReference>
<evidence type="ECO:0000256" key="13">
    <source>
        <dbReference type="PROSITE-ProRule" id="PRU00461"/>
    </source>
</evidence>
<feature type="repeat" description="LDL-receptor class B" evidence="13">
    <location>
        <begin position="337"/>
        <end position="380"/>
    </location>
</feature>
<dbReference type="Gene3D" id="4.10.400.10">
    <property type="entry name" value="Low-density Lipoprotein Receptor"/>
    <property type="match status" value="3"/>
</dbReference>